<dbReference type="EMBL" id="JACHWY010000003">
    <property type="protein sequence ID" value="MBB3048250.1"/>
    <property type="molecule type" value="Genomic_DNA"/>
</dbReference>
<dbReference type="GO" id="GO:0046503">
    <property type="term" value="P:glycerolipid catabolic process"/>
    <property type="evidence" value="ECO:0007669"/>
    <property type="project" value="TreeGrafter"/>
</dbReference>
<dbReference type="SUPFAM" id="SSF53474">
    <property type="entry name" value="alpha/beta-Hydrolases"/>
    <property type="match status" value="1"/>
</dbReference>
<dbReference type="RefSeq" id="WP_343067567.1">
    <property type="nucleotide sequence ID" value="NZ_JACHWY010000003.1"/>
</dbReference>
<gene>
    <name evidence="2" type="ORF">FHR99_002524</name>
</gene>
<proteinExistence type="predicted"/>
<feature type="domain" description="AB hydrolase-1" evidence="1">
    <location>
        <begin position="28"/>
        <end position="279"/>
    </location>
</feature>
<reference evidence="2 3" key="1">
    <citation type="submission" date="2020-08" db="EMBL/GenBank/DDBJ databases">
        <title>Genomic Encyclopedia of Type Strains, Phase III (KMG-III): the genomes of soil and plant-associated and newly described type strains.</title>
        <authorList>
            <person name="Whitman W."/>
        </authorList>
    </citation>
    <scope>NUCLEOTIDE SEQUENCE [LARGE SCALE GENOMIC DNA]</scope>
    <source>
        <strain evidence="2 3">CECT 8654</strain>
    </source>
</reference>
<evidence type="ECO:0000313" key="2">
    <source>
        <dbReference type="EMBL" id="MBB3048250.1"/>
    </source>
</evidence>
<sequence length="302" mass="32825">MSKKSEERLIDAGGVELNVQEFGDASQPALLLIMGLGMQMISWPEIFCKRLAAEGYRVIRFDNRDAGLSQKFDGKRAPGPIKLLAASKLRLPVKVPYRLHDMAADVVNLLEALDIDAAHIVGASMGGMIAQLVAALYPERVSSLTSIMSSSGNPKLPQPRPVILATLMTPAADNEESYLKNAIKTWALIGSPAYPPEDNELRERLRFAYRRSYCPGGTARQLAAIADCGSRARELQTIIAPTLVIHGKDDPLVPVEAGIDTAELIPGARLELIEGMGHDLPQPLWSRFVELISDHARSAIAN</sequence>
<dbReference type="InterPro" id="IPR000073">
    <property type="entry name" value="AB_hydrolase_1"/>
</dbReference>
<protein>
    <submittedName>
        <fullName evidence="2">Pimeloyl-ACP methyl ester carboxylesterase</fullName>
    </submittedName>
</protein>
<dbReference type="AlphaFoldDB" id="A0A7W4W6B7"/>
<keyword evidence="3" id="KW-1185">Reference proteome</keyword>
<evidence type="ECO:0000259" key="1">
    <source>
        <dbReference type="Pfam" id="PF00561"/>
    </source>
</evidence>
<dbReference type="PANTHER" id="PTHR43433:SF5">
    <property type="entry name" value="AB HYDROLASE-1 DOMAIN-CONTAINING PROTEIN"/>
    <property type="match status" value="1"/>
</dbReference>
<organism evidence="2 3">
    <name type="scientific">Litorivivens lipolytica</name>
    <dbReference type="NCBI Taxonomy" id="1524264"/>
    <lineage>
        <taxon>Bacteria</taxon>
        <taxon>Pseudomonadati</taxon>
        <taxon>Pseudomonadota</taxon>
        <taxon>Gammaproteobacteria</taxon>
        <taxon>Litorivivens</taxon>
    </lineage>
</organism>
<dbReference type="Pfam" id="PF00561">
    <property type="entry name" value="Abhydrolase_1"/>
    <property type="match status" value="1"/>
</dbReference>
<comment type="caution">
    <text evidence="2">The sequence shown here is derived from an EMBL/GenBank/DDBJ whole genome shotgun (WGS) entry which is preliminary data.</text>
</comment>
<dbReference type="GO" id="GO:0004806">
    <property type="term" value="F:triacylglycerol lipase activity"/>
    <property type="evidence" value="ECO:0007669"/>
    <property type="project" value="TreeGrafter"/>
</dbReference>
<dbReference type="Proteomes" id="UP000537130">
    <property type="component" value="Unassembled WGS sequence"/>
</dbReference>
<dbReference type="InterPro" id="IPR029058">
    <property type="entry name" value="AB_hydrolase_fold"/>
</dbReference>
<name>A0A7W4W6B7_9GAMM</name>
<dbReference type="PANTHER" id="PTHR43433">
    <property type="entry name" value="HYDROLASE, ALPHA/BETA FOLD FAMILY PROTEIN"/>
    <property type="match status" value="1"/>
</dbReference>
<dbReference type="InterPro" id="IPR050471">
    <property type="entry name" value="AB_hydrolase"/>
</dbReference>
<evidence type="ECO:0000313" key="3">
    <source>
        <dbReference type="Proteomes" id="UP000537130"/>
    </source>
</evidence>
<accession>A0A7W4W6B7</accession>
<dbReference type="Gene3D" id="3.40.50.1820">
    <property type="entry name" value="alpha/beta hydrolase"/>
    <property type="match status" value="1"/>
</dbReference>